<accession>A0A2S3VYF0</accession>
<reference evidence="3 4" key="1">
    <citation type="submission" date="2018-01" db="EMBL/GenBank/DDBJ databases">
        <title>Draft Genome Sequence of Komagataeibacter maltaceti LMG 1529, a Vinegar Producing Acetic Acid Bacterium Isolated from Malt Vinegar Brewery Acetifiers.</title>
        <authorList>
            <person name="Zhang Q."/>
            <person name="Hollensteiner J."/>
            <person name="Poehlein A."/>
            <person name="Daniel R."/>
        </authorList>
    </citation>
    <scope>NUCLEOTIDE SEQUENCE [LARGE SCALE GENOMIC DNA]</scope>
    <source>
        <strain evidence="3 4">LMG 1529</strain>
    </source>
</reference>
<comment type="caution">
    <text evidence="3">The sequence shown here is derived from an EMBL/GenBank/DDBJ whole genome shotgun (WGS) entry which is preliminary data.</text>
</comment>
<dbReference type="Proteomes" id="UP000237344">
    <property type="component" value="Unassembled WGS sequence"/>
</dbReference>
<evidence type="ECO:0000256" key="1">
    <source>
        <dbReference type="SAM" id="MobiDB-lite"/>
    </source>
</evidence>
<feature type="region of interest" description="Disordered" evidence="1">
    <location>
        <begin position="53"/>
        <end position="78"/>
    </location>
</feature>
<protein>
    <submittedName>
        <fullName evidence="3">Uncharacterized protein</fullName>
    </submittedName>
</protein>
<keyword evidence="2" id="KW-0812">Transmembrane</keyword>
<dbReference type="AlphaFoldDB" id="A0A2S3VYF0"/>
<keyword evidence="4" id="KW-1185">Reference proteome</keyword>
<evidence type="ECO:0000313" key="3">
    <source>
        <dbReference type="EMBL" id="POF61639.1"/>
    </source>
</evidence>
<evidence type="ECO:0000313" key="4">
    <source>
        <dbReference type="Proteomes" id="UP000237344"/>
    </source>
</evidence>
<proteinExistence type="predicted"/>
<keyword evidence="2" id="KW-1133">Transmembrane helix</keyword>
<organism evidence="3 4">
    <name type="scientific">Novacetimonas maltaceti</name>
    <dbReference type="NCBI Taxonomy" id="1203393"/>
    <lineage>
        <taxon>Bacteria</taxon>
        <taxon>Pseudomonadati</taxon>
        <taxon>Pseudomonadota</taxon>
        <taxon>Alphaproteobacteria</taxon>
        <taxon>Acetobacterales</taxon>
        <taxon>Acetobacteraceae</taxon>
        <taxon>Novacetimonas</taxon>
    </lineage>
</organism>
<evidence type="ECO:0000256" key="2">
    <source>
        <dbReference type="SAM" id="Phobius"/>
    </source>
</evidence>
<gene>
    <name evidence="3" type="ORF">KMAL_27200</name>
</gene>
<dbReference type="EMBL" id="POTC01000053">
    <property type="protein sequence ID" value="POF61639.1"/>
    <property type="molecule type" value="Genomic_DNA"/>
</dbReference>
<feature type="transmembrane region" description="Helical" evidence="2">
    <location>
        <begin position="77"/>
        <end position="97"/>
    </location>
</feature>
<sequence length="120" mass="12451">MTGWRIIRLFLLTHHWTRALALKRFSRFPKFLAVAGAALTLATATLPVASAVAQPWGGRGGPPPPRGGWHGDRGHRGGGAGLAVGSGIAGLAIGTMLGSTLADRAVAPPPSYYSPYGYGY</sequence>
<keyword evidence="2" id="KW-0472">Membrane</keyword>
<name>A0A2S3VYF0_9PROT</name>